<accession>A0A8S9ZQZ1</accession>
<dbReference type="Pfam" id="PF00188">
    <property type="entry name" value="CAP"/>
    <property type="match status" value="1"/>
</dbReference>
<comment type="caution">
    <text evidence="3">The sequence shown here is derived from an EMBL/GenBank/DDBJ whole genome shotgun (WGS) entry which is preliminary data.</text>
</comment>
<dbReference type="AlphaFoldDB" id="A0A8S9ZQZ1"/>
<dbReference type="Gene3D" id="3.40.33.10">
    <property type="entry name" value="CAP"/>
    <property type="match status" value="1"/>
</dbReference>
<feature type="domain" description="SCP" evidence="2">
    <location>
        <begin position="164"/>
        <end position="314"/>
    </location>
</feature>
<evidence type="ECO:0000256" key="1">
    <source>
        <dbReference type="SAM" id="MobiDB-lite"/>
    </source>
</evidence>
<gene>
    <name evidence="3" type="ORF">Mgra_00004897</name>
</gene>
<dbReference type="PROSITE" id="PS01009">
    <property type="entry name" value="CRISP_1"/>
    <property type="match status" value="1"/>
</dbReference>
<dbReference type="EMBL" id="JABEBT010000039">
    <property type="protein sequence ID" value="KAF7635654.1"/>
    <property type="molecule type" value="Genomic_DNA"/>
</dbReference>
<evidence type="ECO:0000313" key="4">
    <source>
        <dbReference type="Proteomes" id="UP000605970"/>
    </source>
</evidence>
<dbReference type="InterPro" id="IPR034113">
    <property type="entry name" value="SCP_GAPR1-like"/>
</dbReference>
<dbReference type="CDD" id="cd05382">
    <property type="entry name" value="CAP_GAPR1-like"/>
    <property type="match status" value="1"/>
</dbReference>
<evidence type="ECO:0000313" key="3">
    <source>
        <dbReference type="EMBL" id="KAF7635654.1"/>
    </source>
</evidence>
<proteinExistence type="predicted"/>
<sequence length="368" mass="41272">MRWIFGQQQQQKNGDIIINNNITAPTTTCNSTTSTPSKQENNIYKNLNKKRKSFASFFRSSLRNSTTTSKSIDCTRGKNSSLIKNNSSLLTSSRTFDAPRSTHLSPDRFCPSISPDPSACHSEPAVATSSGSNGQLDRSLMQICTDVKYENRRRPKFAAVVDANFQRQCLQAHNHVRQIYGIPPLIWSQELAELAKTWALKLTQRGRLLFPELPGIGENIYLLTAFNNTSTTTTFQDQAESFKGSTGDHLTTGNELVALWASEARYFDFTKPRWSQECRHFSQMIWRGSMEMGVARHWNTSNDCLSSTDLQYQFANSDDVPEYALEATSLQSLSQALNRTDLGDGGFPKKGAAALPPRNFQDKKNNKN</sequence>
<evidence type="ECO:0000259" key="2">
    <source>
        <dbReference type="SMART" id="SM00198"/>
    </source>
</evidence>
<protein>
    <submittedName>
        <fullName evidence="3">SCP domain-containing protein</fullName>
    </submittedName>
</protein>
<feature type="region of interest" description="Disordered" evidence="1">
    <location>
        <begin position="341"/>
        <end position="368"/>
    </location>
</feature>
<organism evidence="3 4">
    <name type="scientific">Meloidogyne graminicola</name>
    <dbReference type="NCBI Taxonomy" id="189291"/>
    <lineage>
        <taxon>Eukaryota</taxon>
        <taxon>Metazoa</taxon>
        <taxon>Ecdysozoa</taxon>
        <taxon>Nematoda</taxon>
        <taxon>Chromadorea</taxon>
        <taxon>Rhabditida</taxon>
        <taxon>Tylenchina</taxon>
        <taxon>Tylenchomorpha</taxon>
        <taxon>Tylenchoidea</taxon>
        <taxon>Meloidogynidae</taxon>
        <taxon>Meloidogyninae</taxon>
        <taxon>Meloidogyne</taxon>
    </lineage>
</organism>
<dbReference type="InterPro" id="IPR001283">
    <property type="entry name" value="CRISP-related"/>
</dbReference>
<reference evidence="3" key="1">
    <citation type="journal article" date="2020" name="Ecol. Evol.">
        <title>Genome structure and content of the rice root-knot nematode (Meloidogyne graminicola).</title>
        <authorList>
            <person name="Phan N.T."/>
            <person name="Danchin E.G.J."/>
            <person name="Klopp C."/>
            <person name="Perfus-Barbeoch L."/>
            <person name="Kozlowski D.K."/>
            <person name="Koutsovoulos G.D."/>
            <person name="Lopez-Roques C."/>
            <person name="Bouchez O."/>
            <person name="Zahm M."/>
            <person name="Besnard G."/>
            <person name="Bellafiore S."/>
        </authorList>
    </citation>
    <scope>NUCLEOTIDE SEQUENCE</scope>
    <source>
        <strain evidence="3">VN-18</strain>
    </source>
</reference>
<dbReference type="PRINTS" id="PR00837">
    <property type="entry name" value="V5TPXLIKE"/>
</dbReference>
<dbReference type="OrthoDB" id="337038at2759"/>
<dbReference type="PANTHER" id="PTHR10334">
    <property type="entry name" value="CYSTEINE-RICH SECRETORY PROTEIN-RELATED"/>
    <property type="match status" value="1"/>
</dbReference>
<dbReference type="Proteomes" id="UP000605970">
    <property type="component" value="Unassembled WGS sequence"/>
</dbReference>
<keyword evidence="4" id="KW-1185">Reference proteome</keyword>
<dbReference type="SMART" id="SM00198">
    <property type="entry name" value="SCP"/>
    <property type="match status" value="1"/>
</dbReference>
<dbReference type="InterPro" id="IPR035940">
    <property type="entry name" value="CAP_sf"/>
</dbReference>
<dbReference type="SUPFAM" id="SSF55797">
    <property type="entry name" value="PR-1-like"/>
    <property type="match status" value="1"/>
</dbReference>
<dbReference type="GO" id="GO:0005576">
    <property type="term" value="C:extracellular region"/>
    <property type="evidence" value="ECO:0007669"/>
    <property type="project" value="InterPro"/>
</dbReference>
<dbReference type="InterPro" id="IPR014044">
    <property type="entry name" value="CAP_dom"/>
</dbReference>
<name>A0A8S9ZQZ1_9BILA</name>
<dbReference type="InterPro" id="IPR018244">
    <property type="entry name" value="Allrgn_V5/Tpx1_CS"/>
</dbReference>